<dbReference type="InterPro" id="IPR029028">
    <property type="entry name" value="Alpha/beta_knot_MTases"/>
</dbReference>
<evidence type="ECO:0000313" key="1">
    <source>
        <dbReference type="EMBL" id="VDN84657.1"/>
    </source>
</evidence>
<reference evidence="3" key="1">
    <citation type="submission" date="2017-02" db="UniProtKB">
        <authorList>
            <consortium name="WormBaseParasite"/>
        </authorList>
    </citation>
    <scope>IDENTIFICATION</scope>
</reference>
<dbReference type="AlphaFoldDB" id="A0A0N4T5M0"/>
<evidence type="ECO:0000313" key="3">
    <source>
        <dbReference type="WBParaSite" id="BPAG_0000350101-mRNA-1"/>
    </source>
</evidence>
<dbReference type="Proteomes" id="UP000278627">
    <property type="component" value="Unassembled WGS sequence"/>
</dbReference>
<sequence>MGSLLLVGFPHVRILCGRFEGMGEYTPHIVSGSEPAAMVVVDVCVRLLPGVVNNSASCTSITHLVPVASLRKHQLCFVCQSKIGIYIYNLHPDKAVLGSDLRRALSLFDKAVLGSDFSI</sequence>
<dbReference type="InterPro" id="IPR029026">
    <property type="entry name" value="tRNA_m1G_MTases_N"/>
</dbReference>
<gene>
    <name evidence="1" type="ORF">BPAG_LOCUS3471</name>
</gene>
<accession>A0A0N4T5M0</accession>
<name>A0A0N4T5M0_BRUPA</name>
<proteinExistence type="predicted"/>
<dbReference type="SUPFAM" id="SSF75217">
    <property type="entry name" value="alpha/beta knot"/>
    <property type="match status" value="1"/>
</dbReference>
<dbReference type="EMBL" id="UZAD01001012">
    <property type="protein sequence ID" value="VDN84657.1"/>
    <property type="molecule type" value="Genomic_DNA"/>
</dbReference>
<dbReference type="Gene3D" id="3.40.1280.10">
    <property type="match status" value="1"/>
</dbReference>
<dbReference type="WBParaSite" id="BPAG_0000350101-mRNA-1">
    <property type="protein sequence ID" value="BPAG_0000350101-mRNA-1"/>
    <property type="gene ID" value="BPAG_0000350101"/>
</dbReference>
<keyword evidence="2" id="KW-1185">Reference proteome</keyword>
<protein>
    <submittedName>
        <fullName evidence="3">WD repeat and coiled-coil-containing protein</fullName>
    </submittedName>
</protein>
<evidence type="ECO:0000313" key="2">
    <source>
        <dbReference type="Proteomes" id="UP000278627"/>
    </source>
</evidence>
<reference evidence="1 2" key="2">
    <citation type="submission" date="2018-11" db="EMBL/GenBank/DDBJ databases">
        <authorList>
            <consortium name="Pathogen Informatics"/>
        </authorList>
    </citation>
    <scope>NUCLEOTIDE SEQUENCE [LARGE SCALE GENOMIC DNA]</scope>
</reference>
<organism evidence="3">
    <name type="scientific">Brugia pahangi</name>
    <name type="common">Filarial nematode worm</name>
    <dbReference type="NCBI Taxonomy" id="6280"/>
    <lineage>
        <taxon>Eukaryota</taxon>
        <taxon>Metazoa</taxon>
        <taxon>Ecdysozoa</taxon>
        <taxon>Nematoda</taxon>
        <taxon>Chromadorea</taxon>
        <taxon>Rhabditida</taxon>
        <taxon>Spirurina</taxon>
        <taxon>Spiruromorpha</taxon>
        <taxon>Filarioidea</taxon>
        <taxon>Onchocercidae</taxon>
        <taxon>Brugia</taxon>
    </lineage>
</organism>